<dbReference type="Proteomes" id="UP000002875">
    <property type="component" value="Chromosome"/>
</dbReference>
<gene>
    <name evidence="2" type="ordered locus">Emtol_0701</name>
</gene>
<evidence type="ECO:0000256" key="1">
    <source>
        <dbReference type="SAM" id="Phobius"/>
    </source>
</evidence>
<keyword evidence="3" id="KW-1185">Reference proteome</keyword>
<feature type="transmembrane region" description="Helical" evidence="1">
    <location>
        <begin position="6"/>
        <end position="25"/>
    </location>
</feature>
<keyword evidence="1" id="KW-0812">Transmembrane</keyword>
<dbReference type="EMBL" id="CP002961">
    <property type="protein sequence ID" value="AFK01854.1"/>
    <property type="molecule type" value="Genomic_DNA"/>
</dbReference>
<keyword evidence="1" id="KW-1133">Transmembrane helix</keyword>
<proteinExistence type="predicted"/>
<protein>
    <submittedName>
        <fullName evidence="2">Uncharacterized protein</fullName>
    </submittedName>
</protein>
<feature type="transmembrane region" description="Helical" evidence="1">
    <location>
        <begin position="78"/>
        <end position="102"/>
    </location>
</feature>
<accession>A0ABM5MXL5</accession>
<reference evidence="2 3" key="1">
    <citation type="submission" date="2011-07" db="EMBL/GenBank/DDBJ databases">
        <title>The complete genome of chromosome of Emticicia oligotrophica DSM 17448.</title>
        <authorList>
            <consortium name="US DOE Joint Genome Institute (JGI-PGF)"/>
            <person name="Lucas S."/>
            <person name="Han J."/>
            <person name="Lapidus A."/>
            <person name="Bruce D."/>
            <person name="Goodwin L."/>
            <person name="Pitluck S."/>
            <person name="Peters L."/>
            <person name="Kyrpides N."/>
            <person name="Mavromatis K."/>
            <person name="Ivanova N."/>
            <person name="Ovchinnikova G."/>
            <person name="Teshima H."/>
            <person name="Detter J.C."/>
            <person name="Tapia R."/>
            <person name="Han C."/>
            <person name="Land M."/>
            <person name="Hauser L."/>
            <person name="Markowitz V."/>
            <person name="Cheng J.-F."/>
            <person name="Hugenholtz P."/>
            <person name="Woyke T."/>
            <person name="Wu D."/>
            <person name="Tindall B."/>
            <person name="Pomrenke H."/>
            <person name="Brambilla E."/>
            <person name="Klenk H.-P."/>
            <person name="Eisen J.A."/>
        </authorList>
    </citation>
    <scope>NUCLEOTIDE SEQUENCE [LARGE SCALE GENOMIC DNA]</scope>
    <source>
        <strain evidence="2 3">DSM 17448</strain>
    </source>
</reference>
<organism evidence="2 3">
    <name type="scientific">Emticicia oligotrophica (strain DSM 17448 / CIP 109782 / MTCC 6937 / GPTSA100-15)</name>
    <dbReference type="NCBI Taxonomy" id="929562"/>
    <lineage>
        <taxon>Bacteria</taxon>
        <taxon>Pseudomonadati</taxon>
        <taxon>Bacteroidota</taxon>
        <taxon>Cytophagia</taxon>
        <taxon>Cytophagales</taxon>
        <taxon>Leadbetterellaceae</taxon>
        <taxon>Emticicia</taxon>
    </lineage>
</organism>
<dbReference type="RefSeq" id="WP_015027557.1">
    <property type="nucleotide sequence ID" value="NC_018748.1"/>
</dbReference>
<sequence>MNILGGIILPLLIVSIPLLLICLAYKYLKHNFWFTVATVIASVVIGAFTPFIAVFISANVIARSMMNVYHKSLTGSAFFLLFGSAFTFAAFILGIIACLVSYKIKDKI</sequence>
<feature type="transmembrane region" description="Helical" evidence="1">
    <location>
        <begin position="32"/>
        <end position="58"/>
    </location>
</feature>
<evidence type="ECO:0000313" key="2">
    <source>
        <dbReference type="EMBL" id="AFK01854.1"/>
    </source>
</evidence>
<keyword evidence="1" id="KW-0472">Membrane</keyword>
<name>A0ABM5MXL5_EMTOG</name>
<evidence type="ECO:0000313" key="3">
    <source>
        <dbReference type="Proteomes" id="UP000002875"/>
    </source>
</evidence>